<protein>
    <submittedName>
        <fullName evidence="9">Uncharacterized protein</fullName>
    </submittedName>
</protein>
<sequence length="428" mass="46972">MPASTALGKKPVLIAGILIILIIIPATSESSCSKMSLSKNVIRSSRITQQSLFRCSISRQTVQRSQERRFSQSRAVAAPVAGASEAEVQAALKYCSNLLLQYDRPSYTLSTFIPRTAQTFYIALRALNVSLSLIPDTTSSHTIGLMRLQFWRDAMAKTLSGSPPKEPIAILLASAISDLTERTQGRARISKGWLNRMINAREQTLTNDPYPDIAALESYAESTYSTLLYLTLSALPMTSVTADHVASHIGKAAGITAVLRGLPLVAFPGASTQRPDQAGTTMAGGAKQGAVMLPLDVMAQAGVKEEEVFRLGSEAPGLRDAVFTVATRASDHLITVQQMLSNIRAGQDAGHEFEHGHEEDHQYDFPSQNETPLQEVNRAFGVFMPAVGTRLWLDRLESHDFDIFQPELLRSDWKLPWKAYMAFTRKTF</sequence>
<evidence type="ECO:0000313" key="10">
    <source>
        <dbReference type="Proteomes" id="UP000661280"/>
    </source>
</evidence>
<organism evidence="9 10">
    <name type="scientific">Aspergillus kawachii</name>
    <name type="common">White koji mold</name>
    <name type="synonym">Aspergillus awamori var. kawachi</name>
    <dbReference type="NCBI Taxonomy" id="1069201"/>
    <lineage>
        <taxon>Eukaryota</taxon>
        <taxon>Fungi</taxon>
        <taxon>Dikarya</taxon>
        <taxon>Ascomycota</taxon>
        <taxon>Pezizomycotina</taxon>
        <taxon>Eurotiomycetes</taxon>
        <taxon>Eurotiomycetidae</taxon>
        <taxon>Eurotiales</taxon>
        <taxon>Aspergillaceae</taxon>
        <taxon>Aspergillus</taxon>
        <taxon>Aspergillus subgen. Circumdati</taxon>
    </lineage>
</organism>
<keyword evidence="5" id="KW-0472">Membrane</keyword>
<dbReference type="EMBL" id="AP024428">
    <property type="protein sequence ID" value="BCR98588.1"/>
    <property type="molecule type" value="Genomic_DNA"/>
</dbReference>
<evidence type="ECO:0000256" key="5">
    <source>
        <dbReference type="ARBA" id="ARBA00023136"/>
    </source>
</evidence>
<comment type="similarity">
    <text evidence="6">Belongs to the NDUFAF6 family.</text>
</comment>
<keyword evidence="10" id="KW-1185">Reference proteome</keyword>
<evidence type="ECO:0000256" key="8">
    <source>
        <dbReference type="SAM" id="SignalP"/>
    </source>
</evidence>
<evidence type="ECO:0000256" key="4">
    <source>
        <dbReference type="ARBA" id="ARBA00023128"/>
    </source>
</evidence>
<keyword evidence="4" id="KW-0496">Mitochondrion</keyword>
<dbReference type="FunFam" id="1.10.600.10:FF:000026">
    <property type="entry name" value="NADH dehydrogenase (Ubiquinone) complex I, assembly factor 6"/>
    <property type="match status" value="1"/>
</dbReference>
<keyword evidence="3" id="KW-0809">Transit peptide</keyword>
<feature type="chain" id="PRO_5043792473" evidence="8">
    <location>
        <begin position="29"/>
        <end position="428"/>
    </location>
</feature>
<dbReference type="PANTHER" id="PTHR21181:SF13">
    <property type="entry name" value="NADH DEHYDROGENASE (UBIQUINONE) COMPLEX I, ASSEMBLY FACTOR 6"/>
    <property type="match status" value="1"/>
</dbReference>
<evidence type="ECO:0000313" key="9">
    <source>
        <dbReference type="EMBL" id="BCR98588.1"/>
    </source>
</evidence>
<keyword evidence="8" id="KW-0732">Signal</keyword>
<dbReference type="GO" id="GO:0032981">
    <property type="term" value="P:mitochondrial respiratory chain complex I assembly"/>
    <property type="evidence" value="ECO:0007669"/>
    <property type="project" value="TreeGrafter"/>
</dbReference>
<evidence type="ECO:0000256" key="3">
    <source>
        <dbReference type="ARBA" id="ARBA00022946"/>
    </source>
</evidence>
<reference evidence="9" key="1">
    <citation type="submission" date="2021-01" db="EMBL/GenBank/DDBJ databases">
        <authorList>
            <consortium name="Aspergillus luchuensis mut. kawachii IFO 4304 genome sequencing consortium"/>
            <person name="Kazuki M."/>
            <person name="Futagami T."/>
        </authorList>
    </citation>
    <scope>NUCLEOTIDE SEQUENCE</scope>
    <source>
        <strain evidence="9">IFO 4308</strain>
    </source>
</reference>
<dbReference type="PANTHER" id="PTHR21181">
    <property type="match status" value="1"/>
</dbReference>
<evidence type="ECO:0000256" key="7">
    <source>
        <dbReference type="SAM" id="MobiDB-lite"/>
    </source>
</evidence>
<dbReference type="InterPro" id="IPR002060">
    <property type="entry name" value="Squ/phyt_synthse"/>
</dbReference>
<dbReference type="Pfam" id="PF00494">
    <property type="entry name" value="SQS_PSY"/>
    <property type="match status" value="1"/>
</dbReference>
<feature type="compositionally biased region" description="Basic and acidic residues" evidence="7">
    <location>
        <begin position="349"/>
        <end position="363"/>
    </location>
</feature>
<comment type="subcellular location">
    <subcellularLocation>
        <location evidence="1">Mitochondrion inner membrane</location>
    </subcellularLocation>
</comment>
<evidence type="ECO:0000256" key="2">
    <source>
        <dbReference type="ARBA" id="ARBA00022792"/>
    </source>
</evidence>
<feature type="signal peptide" evidence="8">
    <location>
        <begin position="1"/>
        <end position="28"/>
    </location>
</feature>
<dbReference type="RefSeq" id="XP_041542354.1">
    <property type="nucleotide sequence ID" value="XM_041688584.1"/>
</dbReference>
<accession>A0A7R7WXF7</accession>
<keyword evidence="2" id="KW-0999">Mitochondrion inner membrane</keyword>
<feature type="region of interest" description="Disordered" evidence="7">
    <location>
        <begin position="347"/>
        <end position="368"/>
    </location>
</feature>
<dbReference type="AlphaFoldDB" id="A0A7R7WXF7"/>
<reference evidence="9" key="2">
    <citation type="submission" date="2021-02" db="EMBL/GenBank/DDBJ databases">
        <title>Aspergillus luchuensis mut. kawachii IFO 4304 genome sequence.</title>
        <authorList>
            <person name="Mori K."/>
            <person name="Kadooka C."/>
            <person name="Goto M."/>
            <person name="Futagami T."/>
        </authorList>
    </citation>
    <scope>NUCLEOTIDE SEQUENCE</scope>
    <source>
        <strain evidence="9">IFO 4308</strain>
    </source>
</reference>
<name>A0A7R7WXF7_ASPKA</name>
<dbReference type="InterPro" id="IPR008949">
    <property type="entry name" value="Isoprenoid_synthase_dom_sf"/>
</dbReference>
<dbReference type="Gene3D" id="1.10.600.10">
    <property type="entry name" value="Farnesyl Diphosphate Synthase"/>
    <property type="match status" value="1"/>
</dbReference>
<evidence type="ECO:0000256" key="6">
    <source>
        <dbReference type="ARBA" id="ARBA00038273"/>
    </source>
</evidence>
<dbReference type="OrthoDB" id="270318at2759"/>
<dbReference type="GeneID" id="64959913"/>
<dbReference type="GO" id="GO:0005743">
    <property type="term" value="C:mitochondrial inner membrane"/>
    <property type="evidence" value="ECO:0007669"/>
    <property type="project" value="UniProtKB-SubCell"/>
</dbReference>
<proteinExistence type="inferred from homology"/>
<gene>
    <name evidence="9" type="ORF">AKAW2_40271S</name>
</gene>
<dbReference type="SUPFAM" id="SSF48576">
    <property type="entry name" value="Terpenoid synthases"/>
    <property type="match status" value="1"/>
</dbReference>
<evidence type="ECO:0000256" key="1">
    <source>
        <dbReference type="ARBA" id="ARBA00004273"/>
    </source>
</evidence>
<dbReference type="KEGG" id="aluc:AKAW2_40271S"/>
<dbReference type="Proteomes" id="UP000661280">
    <property type="component" value="Chromosome 4"/>
</dbReference>